<evidence type="ECO:0000256" key="13">
    <source>
        <dbReference type="SAM" id="Phobius"/>
    </source>
</evidence>
<keyword evidence="7" id="KW-0547">Nucleotide-binding</keyword>
<comment type="caution">
    <text evidence="15">The sequence shown here is derived from an EMBL/GenBank/DDBJ whole genome shotgun (WGS) entry which is preliminary data.</text>
</comment>
<feature type="transmembrane region" description="Helical" evidence="13">
    <location>
        <begin position="179"/>
        <end position="198"/>
    </location>
</feature>
<gene>
    <name evidence="15" type="ORF">ACFFK0_27580</name>
</gene>
<reference evidence="15 16" key="1">
    <citation type="submission" date="2024-09" db="EMBL/GenBank/DDBJ databases">
        <authorList>
            <person name="Sun Q."/>
            <person name="Mori K."/>
        </authorList>
    </citation>
    <scope>NUCLEOTIDE SEQUENCE [LARGE SCALE GENOMIC DNA]</scope>
    <source>
        <strain evidence="15 16">CCM 7759</strain>
    </source>
</reference>
<dbReference type="PANTHER" id="PTHR45436:SF5">
    <property type="entry name" value="SENSOR HISTIDINE KINASE TRCS"/>
    <property type="match status" value="1"/>
</dbReference>
<evidence type="ECO:0000256" key="3">
    <source>
        <dbReference type="ARBA" id="ARBA00012438"/>
    </source>
</evidence>
<keyword evidence="4" id="KW-0597">Phosphoprotein</keyword>
<keyword evidence="10 13" id="KW-1133">Transmembrane helix</keyword>
<keyword evidence="12 13" id="KW-0472">Membrane</keyword>
<feature type="transmembrane region" description="Helical" evidence="13">
    <location>
        <begin position="58"/>
        <end position="83"/>
    </location>
</feature>
<feature type="transmembrane region" description="Helical" evidence="13">
    <location>
        <begin position="90"/>
        <end position="109"/>
    </location>
</feature>
<dbReference type="GO" id="GO:0016301">
    <property type="term" value="F:kinase activity"/>
    <property type="evidence" value="ECO:0007669"/>
    <property type="project" value="UniProtKB-KW"/>
</dbReference>
<evidence type="ECO:0000256" key="10">
    <source>
        <dbReference type="ARBA" id="ARBA00022989"/>
    </source>
</evidence>
<dbReference type="EC" id="2.7.13.3" evidence="3"/>
<dbReference type="PRINTS" id="PR00344">
    <property type="entry name" value="BCTRLSENSOR"/>
</dbReference>
<dbReference type="InterPro" id="IPR050428">
    <property type="entry name" value="TCS_sensor_his_kinase"/>
</dbReference>
<keyword evidence="11" id="KW-0902">Two-component regulatory system</keyword>
<keyword evidence="9" id="KW-0067">ATP-binding</keyword>
<evidence type="ECO:0000256" key="6">
    <source>
        <dbReference type="ARBA" id="ARBA00022692"/>
    </source>
</evidence>
<comment type="catalytic activity">
    <reaction evidence="1">
        <text>ATP + protein L-histidine = ADP + protein N-phospho-L-histidine.</text>
        <dbReference type="EC" id="2.7.13.3"/>
    </reaction>
</comment>
<evidence type="ECO:0000256" key="2">
    <source>
        <dbReference type="ARBA" id="ARBA00004370"/>
    </source>
</evidence>
<dbReference type="PANTHER" id="PTHR45436">
    <property type="entry name" value="SENSOR HISTIDINE KINASE YKOH"/>
    <property type="match status" value="1"/>
</dbReference>
<dbReference type="InterPro" id="IPR005467">
    <property type="entry name" value="His_kinase_dom"/>
</dbReference>
<sequence>MLAPLILLPIKLILAAALLIARRDAAAMWIALCFLFAGLFEASSLVQLLSPPSPYTEFAVQVLTFIRETGMPYTLIMAGLASLDWRRPQLLRWIGLPLLAPPVMTLAFAENGVLQLTHPFFLSWCSAYLAGTVLLLLGKAMLAYAQPWRPYKSGAVWLLVPIALGLLLFHYWFPTVQGLRDALVIGTVFALCLLPALAAQLGRNRRTIAWERRVEAEAVQLAARGMSLLNRTVDAYLTPTVHDEPSRFDENEAPTASLPSQTDIELLRTRLRHAQLHLEDTPPQEEPYSMNELIRGAVSDCSAYAEHKGAAVRFRSELHVVVRCDPGQLRELVRCLLVNALDAVPPQGGLIDIRLERDRRGLVLEVSDNGPGIVSEHLPHIWQPFFTTRTADPNRLGLGLTYSLAAARKHGFQLEAASVPGRGASFRLLVPPRKLQALASSSQPASGRP</sequence>
<evidence type="ECO:0000256" key="8">
    <source>
        <dbReference type="ARBA" id="ARBA00022777"/>
    </source>
</evidence>
<dbReference type="SUPFAM" id="SSF55874">
    <property type="entry name" value="ATPase domain of HSP90 chaperone/DNA topoisomerase II/histidine kinase"/>
    <property type="match status" value="1"/>
</dbReference>
<dbReference type="InterPro" id="IPR003594">
    <property type="entry name" value="HATPase_dom"/>
</dbReference>
<dbReference type="PROSITE" id="PS50109">
    <property type="entry name" value="HIS_KIN"/>
    <property type="match status" value="1"/>
</dbReference>
<dbReference type="SMART" id="SM00387">
    <property type="entry name" value="HATPase_c"/>
    <property type="match status" value="1"/>
</dbReference>
<feature type="transmembrane region" description="Helical" evidence="13">
    <location>
        <begin position="121"/>
        <end position="142"/>
    </location>
</feature>
<feature type="transmembrane region" description="Helical" evidence="13">
    <location>
        <begin position="154"/>
        <end position="173"/>
    </location>
</feature>
<evidence type="ECO:0000313" key="16">
    <source>
        <dbReference type="Proteomes" id="UP001589776"/>
    </source>
</evidence>
<organism evidence="15 16">
    <name type="scientific">Paenibacillus chartarius</name>
    <dbReference type="NCBI Taxonomy" id="747481"/>
    <lineage>
        <taxon>Bacteria</taxon>
        <taxon>Bacillati</taxon>
        <taxon>Bacillota</taxon>
        <taxon>Bacilli</taxon>
        <taxon>Bacillales</taxon>
        <taxon>Paenibacillaceae</taxon>
        <taxon>Paenibacillus</taxon>
    </lineage>
</organism>
<evidence type="ECO:0000256" key="4">
    <source>
        <dbReference type="ARBA" id="ARBA00022553"/>
    </source>
</evidence>
<accession>A0ABV6DUA6</accession>
<keyword evidence="5" id="KW-0808">Transferase</keyword>
<dbReference type="Proteomes" id="UP001589776">
    <property type="component" value="Unassembled WGS sequence"/>
</dbReference>
<evidence type="ECO:0000256" key="7">
    <source>
        <dbReference type="ARBA" id="ARBA00022741"/>
    </source>
</evidence>
<keyword evidence="6 13" id="KW-0812">Transmembrane</keyword>
<protein>
    <recommendedName>
        <fullName evidence="3">histidine kinase</fullName>
        <ecNumber evidence="3">2.7.13.3</ecNumber>
    </recommendedName>
</protein>
<evidence type="ECO:0000256" key="12">
    <source>
        <dbReference type="ARBA" id="ARBA00023136"/>
    </source>
</evidence>
<evidence type="ECO:0000313" key="15">
    <source>
        <dbReference type="EMBL" id="MFC0216162.1"/>
    </source>
</evidence>
<feature type="transmembrane region" description="Helical" evidence="13">
    <location>
        <begin position="6"/>
        <end position="21"/>
    </location>
</feature>
<feature type="transmembrane region" description="Helical" evidence="13">
    <location>
        <begin position="28"/>
        <end position="46"/>
    </location>
</feature>
<feature type="domain" description="Histidine kinase" evidence="14">
    <location>
        <begin position="264"/>
        <end position="434"/>
    </location>
</feature>
<name>A0ABV6DUA6_9BACL</name>
<dbReference type="Gene3D" id="3.30.565.10">
    <property type="entry name" value="Histidine kinase-like ATPase, C-terminal domain"/>
    <property type="match status" value="1"/>
</dbReference>
<evidence type="ECO:0000256" key="5">
    <source>
        <dbReference type="ARBA" id="ARBA00022679"/>
    </source>
</evidence>
<evidence type="ECO:0000256" key="9">
    <source>
        <dbReference type="ARBA" id="ARBA00022840"/>
    </source>
</evidence>
<comment type="subcellular location">
    <subcellularLocation>
        <location evidence="2">Membrane</location>
    </subcellularLocation>
</comment>
<evidence type="ECO:0000259" key="14">
    <source>
        <dbReference type="PROSITE" id="PS50109"/>
    </source>
</evidence>
<dbReference type="EMBL" id="JBHLWN010000110">
    <property type="protein sequence ID" value="MFC0216162.1"/>
    <property type="molecule type" value="Genomic_DNA"/>
</dbReference>
<dbReference type="InterPro" id="IPR036890">
    <property type="entry name" value="HATPase_C_sf"/>
</dbReference>
<dbReference type="RefSeq" id="WP_377474056.1">
    <property type="nucleotide sequence ID" value="NZ_JBHLWN010000110.1"/>
</dbReference>
<evidence type="ECO:0000256" key="1">
    <source>
        <dbReference type="ARBA" id="ARBA00000085"/>
    </source>
</evidence>
<dbReference type="Pfam" id="PF02518">
    <property type="entry name" value="HATPase_c"/>
    <property type="match status" value="1"/>
</dbReference>
<proteinExistence type="predicted"/>
<evidence type="ECO:0000256" key="11">
    <source>
        <dbReference type="ARBA" id="ARBA00023012"/>
    </source>
</evidence>
<keyword evidence="16" id="KW-1185">Reference proteome</keyword>
<keyword evidence="8 15" id="KW-0418">Kinase</keyword>
<dbReference type="InterPro" id="IPR004358">
    <property type="entry name" value="Sig_transdc_His_kin-like_C"/>
</dbReference>